<name>A0A653DB79_CALMS</name>
<dbReference type="InterPro" id="IPR018247">
    <property type="entry name" value="EF_Hand_1_Ca_BS"/>
</dbReference>
<evidence type="ECO:0000256" key="1">
    <source>
        <dbReference type="ARBA" id="ARBA00022837"/>
    </source>
</evidence>
<dbReference type="Gene3D" id="1.10.238.10">
    <property type="entry name" value="EF-hand"/>
    <property type="match status" value="1"/>
</dbReference>
<proteinExistence type="predicted"/>
<reference evidence="3 4" key="1">
    <citation type="submission" date="2019-01" db="EMBL/GenBank/DDBJ databases">
        <authorList>
            <person name="Sayadi A."/>
        </authorList>
    </citation>
    <scope>NUCLEOTIDE SEQUENCE [LARGE SCALE GENOMIC DNA]</scope>
</reference>
<evidence type="ECO:0000259" key="2">
    <source>
        <dbReference type="PROSITE" id="PS50222"/>
    </source>
</evidence>
<gene>
    <name evidence="3" type="ORF">CALMAC_LOCUS15466</name>
</gene>
<dbReference type="PROSITE" id="PS00018">
    <property type="entry name" value="EF_HAND_1"/>
    <property type="match status" value="1"/>
</dbReference>
<evidence type="ECO:0000313" key="4">
    <source>
        <dbReference type="Proteomes" id="UP000410492"/>
    </source>
</evidence>
<dbReference type="AlphaFoldDB" id="A0A653DB79"/>
<feature type="domain" description="EF-hand" evidence="2">
    <location>
        <begin position="47"/>
        <end position="82"/>
    </location>
</feature>
<organism evidence="3 4">
    <name type="scientific">Callosobruchus maculatus</name>
    <name type="common">Southern cowpea weevil</name>
    <name type="synonym">Pulse bruchid</name>
    <dbReference type="NCBI Taxonomy" id="64391"/>
    <lineage>
        <taxon>Eukaryota</taxon>
        <taxon>Metazoa</taxon>
        <taxon>Ecdysozoa</taxon>
        <taxon>Arthropoda</taxon>
        <taxon>Hexapoda</taxon>
        <taxon>Insecta</taxon>
        <taxon>Pterygota</taxon>
        <taxon>Neoptera</taxon>
        <taxon>Endopterygota</taxon>
        <taxon>Coleoptera</taxon>
        <taxon>Polyphaga</taxon>
        <taxon>Cucujiformia</taxon>
        <taxon>Chrysomeloidea</taxon>
        <taxon>Chrysomelidae</taxon>
        <taxon>Bruchinae</taxon>
        <taxon>Bruchini</taxon>
        <taxon>Callosobruchus</taxon>
    </lineage>
</organism>
<dbReference type="Proteomes" id="UP000410492">
    <property type="component" value="Unassembled WGS sequence"/>
</dbReference>
<dbReference type="EMBL" id="CAACVG010010788">
    <property type="protein sequence ID" value="VEN56607.1"/>
    <property type="molecule type" value="Genomic_DNA"/>
</dbReference>
<keyword evidence="1" id="KW-0106">Calcium</keyword>
<dbReference type="SUPFAM" id="SSF47473">
    <property type="entry name" value="EF-hand"/>
    <property type="match status" value="1"/>
</dbReference>
<accession>A0A653DB79</accession>
<feature type="non-terminal residue" evidence="3">
    <location>
        <position position="115"/>
    </location>
</feature>
<evidence type="ECO:0000313" key="3">
    <source>
        <dbReference type="EMBL" id="VEN56607.1"/>
    </source>
</evidence>
<dbReference type="OrthoDB" id="442428at2759"/>
<dbReference type="InterPro" id="IPR002048">
    <property type="entry name" value="EF_hand_dom"/>
</dbReference>
<dbReference type="GO" id="GO:0005509">
    <property type="term" value="F:calcium ion binding"/>
    <property type="evidence" value="ECO:0007669"/>
    <property type="project" value="InterPro"/>
</dbReference>
<keyword evidence="4" id="KW-1185">Reference proteome</keyword>
<protein>
    <recommendedName>
        <fullName evidence="2">EF-hand domain-containing protein</fullName>
    </recommendedName>
</protein>
<dbReference type="PROSITE" id="PS50222">
    <property type="entry name" value="EF_HAND_2"/>
    <property type="match status" value="1"/>
</dbReference>
<dbReference type="InterPro" id="IPR011992">
    <property type="entry name" value="EF-hand-dom_pair"/>
</dbReference>
<sequence length="115" mass="13294">MKLVGPDLDTHYVQYMATAGRRKLNFYQRMGLVESGAAKELKMQIMNNRDRIERAFAEADKDDTGYISVTEWCVALEKATGLQIPWRMLKDKLVTIDPETNKVKYQTTFDIKSDK</sequence>